<evidence type="ECO:0000259" key="5">
    <source>
        <dbReference type="PROSITE" id="PS50850"/>
    </source>
</evidence>
<feature type="domain" description="Major facilitator superfamily (MFS) profile" evidence="5">
    <location>
        <begin position="1"/>
        <end position="102"/>
    </location>
</feature>
<proteinExistence type="predicted"/>
<dbReference type="PROSITE" id="PS50850">
    <property type="entry name" value="MFS"/>
    <property type="match status" value="1"/>
</dbReference>
<keyword evidence="7" id="KW-1185">Reference proteome</keyword>
<evidence type="ECO:0000313" key="7">
    <source>
        <dbReference type="Proteomes" id="UP001499967"/>
    </source>
</evidence>
<evidence type="ECO:0000313" key="6">
    <source>
        <dbReference type="EMBL" id="GAA0936232.1"/>
    </source>
</evidence>
<protein>
    <recommendedName>
        <fullName evidence="5">Major facilitator superfamily (MFS) profile domain-containing protein</fullName>
    </recommendedName>
</protein>
<dbReference type="Proteomes" id="UP001499967">
    <property type="component" value="Unassembled WGS sequence"/>
</dbReference>
<comment type="caution">
    <text evidence="6">The sequence shown here is derived from an EMBL/GenBank/DDBJ whole genome shotgun (WGS) entry which is preliminary data.</text>
</comment>
<dbReference type="Gene3D" id="1.20.1250.20">
    <property type="entry name" value="MFS general substrate transporter like domains"/>
    <property type="match status" value="1"/>
</dbReference>
<evidence type="ECO:0000256" key="2">
    <source>
        <dbReference type="ARBA" id="ARBA00022692"/>
    </source>
</evidence>
<evidence type="ECO:0000256" key="4">
    <source>
        <dbReference type="ARBA" id="ARBA00023136"/>
    </source>
</evidence>
<reference evidence="6 7" key="1">
    <citation type="journal article" date="2019" name="Int. J. Syst. Evol. Microbiol.">
        <title>The Global Catalogue of Microorganisms (GCM) 10K type strain sequencing project: providing services to taxonomists for standard genome sequencing and annotation.</title>
        <authorList>
            <consortium name="The Broad Institute Genomics Platform"/>
            <consortium name="The Broad Institute Genome Sequencing Center for Infectious Disease"/>
            <person name="Wu L."/>
            <person name="Ma J."/>
        </authorList>
    </citation>
    <scope>NUCLEOTIDE SEQUENCE [LARGE SCALE GENOMIC DNA]</scope>
    <source>
        <strain evidence="6 7">JCM 11117</strain>
    </source>
</reference>
<evidence type="ECO:0000256" key="3">
    <source>
        <dbReference type="ARBA" id="ARBA00022989"/>
    </source>
</evidence>
<sequence>MLGSLAALVVLYLAVVLAGIGTVGTQILINVFIASRYPTRIRATAIGTALAVGRLGGILGPLDGGILLSVQLPMQALFYTFAGHVPDLRGIRRADDGQVLRR</sequence>
<dbReference type="SUPFAM" id="SSF103473">
    <property type="entry name" value="MFS general substrate transporter"/>
    <property type="match status" value="1"/>
</dbReference>
<comment type="subcellular location">
    <subcellularLocation>
        <location evidence="1">Cell membrane</location>
        <topology evidence="1">Multi-pass membrane protein</topology>
    </subcellularLocation>
</comment>
<keyword evidence="3" id="KW-1133">Transmembrane helix</keyword>
<organism evidence="6 7">
    <name type="scientific">Pseudonocardia zijingensis</name>
    <dbReference type="NCBI Taxonomy" id="153376"/>
    <lineage>
        <taxon>Bacteria</taxon>
        <taxon>Bacillati</taxon>
        <taxon>Actinomycetota</taxon>
        <taxon>Actinomycetes</taxon>
        <taxon>Pseudonocardiales</taxon>
        <taxon>Pseudonocardiaceae</taxon>
        <taxon>Pseudonocardia</taxon>
    </lineage>
</organism>
<evidence type="ECO:0000256" key="1">
    <source>
        <dbReference type="ARBA" id="ARBA00004651"/>
    </source>
</evidence>
<name>A0ABN1Q1R7_9PSEU</name>
<dbReference type="InterPro" id="IPR036259">
    <property type="entry name" value="MFS_trans_sf"/>
</dbReference>
<accession>A0ABN1Q1R7</accession>
<dbReference type="InterPro" id="IPR020846">
    <property type="entry name" value="MFS_dom"/>
</dbReference>
<dbReference type="RefSeq" id="WP_343941821.1">
    <property type="nucleotide sequence ID" value="NZ_BAAAHP010000075.1"/>
</dbReference>
<keyword evidence="4" id="KW-0472">Membrane</keyword>
<keyword evidence="2" id="KW-0812">Transmembrane</keyword>
<dbReference type="EMBL" id="BAAAHP010000075">
    <property type="protein sequence ID" value="GAA0936232.1"/>
    <property type="molecule type" value="Genomic_DNA"/>
</dbReference>
<gene>
    <name evidence="6" type="ORF">GCM10009559_28470</name>
</gene>